<evidence type="ECO:0000256" key="1">
    <source>
        <dbReference type="ARBA" id="ARBA00010528"/>
    </source>
</evidence>
<reference evidence="7 8" key="1">
    <citation type="journal article" date="2016" name="Nat. Commun.">
        <title>Thousands of microbial genomes shed light on interconnected biogeochemical processes in an aquifer system.</title>
        <authorList>
            <person name="Anantharaman K."/>
            <person name="Brown C.T."/>
            <person name="Hug L.A."/>
            <person name="Sharon I."/>
            <person name="Castelle C.J."/>
            <person name="Probst A.J."/>
            <person name="Thomas B.C."/>
            <person name="Singh A."/>
            <person name="Wilkins M.J."/>
            <person name="Karaoz U."/>
            <person name="Brodie E.L."/>
            <person name="Williams K.H."/>
            <person name="Hubbard S.S."/>
            <person name="Banfield J.F."/>
        </authorList>
    </citation>
    <scope>NUCLEOTIDE SEQUENCE [LARGE SCALE GENOMIC DNA]</scope>
</reference>
<keyword evidence="5" id="KW-0694">RNA-binding</keyword>
<protein>
    <recommendedName>
        <fullName evidence="4 5">Large ribosomal subunit protein uL4</fullName>
    </recommendedName>
</protein>
<dbReference type="GO" id="GO:0005840">
    <property type="term" value="C:ribosome"/>
    <property type="evidence" value="ECO:0007669"/>
    <property type="project" value="UniProtKB-KW"/>
</dbReference>
<evidence type="ECO:0000256" key="3">
    <source>
        <dbReference type="ARBA" id="ARBA00023274"/>
    </source>
</evidence>
<dbReference type="NCBIfam" id="TIGR03953">
    <property type="entry name" value="rplD_bact"/>
    <property type="match status" value="1"/>
</dbReference>
<comment type="function">
    <text evidence="5">One of the primary rRNA binding proteins, this protein initially binds near the 5'-end of the 23S rRNA. It is important during the early stages of 50S assembly. It makes multiple contacts with different domains of the 23S rRNA in the assembled 50S subunit and ribosome.</text>
</comment>
<evidence type="ECO:0000313" key="8">
    <source>
        <dbReference type="Proteomes" id="UP000176714"/>
    </source>
</evidence>
<dbReference type="STRING" id="1798516.A2950_01155"/>
<comment type="function">
    <text evidence="5">Forms part of the polypeptide exit tunnel.</text>
</comment>
<comment type="caution">
    <text evidence="7">The sequence shown here is derived from an EMBL/GenBank/DDBJ whole genome shotgun (WGS) entry which is preliminary data.</text>
</comment>
<dbReference type="Pfam" id="PF00573">
    <property type="entry name" value="Ribosomal_L4"/>
    <property type="match status" value="1"/>
</dbReference>
<dbReference type="InterPro" id="IPR023574">
    <property type="entry name" value="Ribosomal_uL4_dom_sf"/>
</dbReference>
<sequence>MEGKTVGSIALPEALFGKPWRADLVHQVTTAIQANLRQNRAHTKDRSEVSGGGKKPWAQKGTGQARHGSSRSPIWRHGGITFGPRSTRDYSEKINKKMRVGALLSVLSRKAKEGEIIFVDSLAFATPKTKVALAALVVLSKASKKGLLSPKGANSALIAFDSYDKNAIKSFNNLQGIGTEEVRSLNPVAVMTHKYLVIEKPEAAFKKLLSRAKSK</sequence>
<dbReference type="Gene3D" id="3.40.1370.10">
    <property type="match status" value="1"/>
</dbReference>
<dbReference type="AlphaFoldDB" id="A0A1F6ERX8"/>
<comment type="subunit">
    <text evidence="5">Part of the 50S ribosomal subunit.</text>
</comment>
<dbReference type="EMBL" id="MFMD01000031">
    <property type="protein sequence ID" value="OGG76359.1"/>
    <property type="molecule type" value="Genomic_DNA"/>
</dbReference>
<comment type="similarity">
    <text evidence="1 5">Belongs to the universal ribosomal protein uL4 family.</text>
</comment>
<dbReference type="GO" id="GO:0006412">
    <property type="term" value="P:translation"/>
    <property type="evidence" value="ECO:0007669"/>
    <property type="project" value="UniProtKB-UniRule"/>
</dbReference>
<dbReference type="PANTHER" id="PTHR10746">
    <property type="entry name" value="50S RIBOSOMAL PROTEIN L4"/>
    <property type="match status" value="1"/>
</dbReference>
<gene>
    <name evidence="5" type="primary">rplD</name>
    <name evidence="7" type="ORF">A2950_01155</name>
</gene>
<dbReference type="InterPro" id="IPR013005">
    <property type="entry name" value="Ribosomal_uL4-like"/>
</dbReference>
<dbReference type="Proteomes" id="UP000176714">
    <property type="component" value="Unassembled WGS sequence"/>
</dbReference>
<dbReference type="GO" id="GO:0003735">
    <property type="term" value="F:structural constituent of ribosome"/>
    <property type="evidence" value="ECO:0007669"/>
    <property type="project" value="InterPro"/>
</dbReference>
<feature type="region of interest" description="Disordered" evidence="6">
    <location>
        <begin position="35"/>
        <end position="78"/>
    </location>
</feature>
<keyword evidence="2 5" id="KW-0689">Ribosomal protein</keyword>
<evidence type="ECO:0000256" key="2">
    <source>
        <dbReference type="ARBA" id="ARBA00022980"/>
    </source>
</evidence>
<dbReference type="GO" id="GO:1990904">
    <property type="term" value="C:ribonucleoprotein complex"/>
    <property type="evidence" value="ECO:0007669"/>
    <property type="project" value="UniProtKB-KW"/>
</dbReference>
<name>A0A1F6ERX8_9BACT</name>
<keyword evidence="3 5" id="KW-0687">Ribonucleoprotein</keyword>
<dbReference type="InterPro" id="IPR002136">
    <property type="entry name" value="Ribosomal_uL4"/>
</dbReference>
<evidence type="ECO:0000256" key="4">
    <source>
        <dbReference type="ARBA" id="ARBA00035244"/>
    </source>
</evidence>
<dbReference type="GO" id="GO:0019843">
    <property type="term" value="F:rRNA binding"/>
    <property type="evidence" value="ECO:0007669"/>
    <property type="project" value="UniProtKB-UniRule"/>
</dbReference>
<proteinExistence type="inferred from homology"/>
<keyword evidence="5" id="KW-0699">rRNA-binding</keyword>
<dbReference type="PANTHER" id="PTHR10746:SF6">
    <property type="entry name" value="LARGE RIBOSOMAL SUBUNIT PROTEIN UL4M"/>
    <property type="match status" value="1"/>
</dbReference>
<accession>A0A1F6ERX8</accession>
<organism evidence="7 8">
    <name type="scientific">Candidatus Kaiserbacteria bacterium RIFCSPLOWO2_01_FULL_55_19</name>
    <dbReference type="NCBI Taxonomy" id="1798516"/>
    <lineage>
        <taxon>Bacteria</taxon>
        <taxon>Candidatus Kaiseribacteriota</taxon>
    </lineage>
</organism>
<evidence type="ECO:0000313" key="7">
    <source>
        <dbReference type="EMBL" id="OGG76359.1"/>
    </source>
</evidence>
<dbReference type="SUPFAM" id="SSF52166">
    <property type="entry name" value="Ribosomal protein L4"/>
    <property type="match status" value="1"/>
</dbReference>
<evidence type="ECO:0000256" key="6">
    <source>
        <dbReference type="SAM" id="MobiDB-lite"/>
    </source>
</evidence>
<dbReference type="HAMAP" id="MF_01328_B">
    <property type="entry name" value="Ribosomal_uL4_B"/>
    <property type="match status" value="1"/>
</dbReference>
<evidence type="ECO:0000256" key="5">
    <source>
        <dbReference type="HAMAP-Rule" id="MF_01328"/>
    </source>
</evidence>